<feature type="region of interest" description="Disordered" evidence="1">
    <location>
        <begin position="87"/>
        <end position="147"/>
    </location>
</feature>
<gene>
    <name evidence="2" type="ORF">A2368_01810</name>
</gene>
<evidence type="ECO:0000256" key="1">
    <source>
        <dbReference type="SAM" id="MobiDB-lite"/>
    </source>
</evidence>
<protein>
    <submittedName>
        <fullName evidence="2">Uncharacterized protein</fullName>
    </submittedName>
</protein>
<feature type="region of interest" description="Disordered" evidence="1">
    <location>
        <begin position="43"/>
        <end position="65"/>
    </location>
</feature>
<organism evidence="2 3">
    <name type="scientific">Candidatus Collierbacteria bacterium RIFOXYB1_FULL_49_13</name>
    <dbReference type="NCBI Taxonomy" id="1817728"/>
    <lineage>
        <taxon>Bacteria</taxon>
        <taxon>Candidatus Collieribacteriota</taxon>
    </lineage>
</organism>
<sequence>MSDLGGQVKQSFGDALDAVSTDVVKGLGSAAKDVAKGTFETVVGGGSTPNAVGQQQSGDLKQNRPDELEMLKQKKDREARQRIAELQGQLRSLMTKEQREKVETEEKEEQEKKQLEWQKSQRQRQQDEAIARAQKGGGTGEIGKTQF</sequence>
<dbReference type="AlphaFoldDB" id="A0A1F5FIH3"/>
<name>A0A1F5FIH3_9BACT</name>
<reference evidence="2 3" key="1">
    <citation type="journal article" date="2016" name="Nat. Commun.">
        <title>Thousands of microbial genomes shed light on interconnected biogeochemical processes in an aquifer system.</title>
        <authorList>
            <person name="Anantharaman K."/>
            <person name="Brown C.T."/>
            <person name="Hug L.A."/>
            <person name="Sharon I."/>
            <person name="Castelle C.J."/>
            <person name="Probst A.J."/>
            <person name="Thomas B.C."/>
            <person name="Singh A."/>
            <person name="Wilkins M.J."/>
            <person name="Karaoz U."/>
            <person name="Brodie E.L."/>
            <person name="Williams K.H."/>
            <person name="Hubbard S.S."/>
            <person name="Banfield J.F."/>
        </authorList>
    </citation>
    <scope>NUCLEOTIDE SEQUENCE [LARGE SCALE GENOMIC DNA]</scope>
</reference>
<evidence type="ECO:0000313" key="2">
    <source>
        <dbReference type="EMBL" id="OGD79401.1"/>
    </source>
</evidence>
<accession>A0A1F5FIH3</accession>
<evidence type="ECO:0000313" key="3">
    <source>
        <dbReference type="Proteomes" id="UP000176682"/>
    </source>
</evidence>
<dbReference type="EMBL" id="MFAM01000022">
    <property type="protein sequence ID" value="OGD79401.1"/>
    <property type="molecule type" value="Genomic_DNA"/>
</dbReference>
<dbReference type="Proteomes" id="UP000176682">
    <property type="component" value="Unassembled WGS sequence"/>
</dbReference>
<proteinExistence type="predicted"/>
<feature type="compositionally biased region" description="Polar residues" evidence="1">
    <location>
        <begin position="48"/>
        <end position="60"/>
    </location>
</feature>
<comment type="caution">
    <text evidence="2">The sequence shown here is derived from an EMBL/GenBank/DDBJ whole genome shotgun (WGS) entry which is preliminary data.</text>
</comment>
<feature type="compositionally biased region" description="Basic and acidic residues" evidence="1">
    <location>
        <begin position="94"/>
        <end position="116"/>
    </location>
</feature>